<dbReference type="GO" id="GO:0001750">
    <property type="term" value="C:photoreceptor outer segment"/>
    <property type="evidence" value="ECO:0007669"/>
    <property type="project" value="TreeGrafter"/>
</dbReference>
<feature type="compositionally biased region" description="Basic and acidic residues" evidence="1">
    <location>
        <begin position="573"/>
        <end position="593"/>
    </location>
</feature>
<dbReference type="GO" id="GO:1903546">
    <property type="term" value="P:protein localization to photoreceptor outer segment"/>
    <property type="evidence" value="ECO:0007669"/>
    <property type="project" value="TreeGrafter"/>
</dbReference>
<name>A0A1S3F028_DIPOR</name>
<feature type="compositionally biased region" description="Polar residues" evidence="1">
    <location>
        <begin position="957"/>
        <end position="966"/>
    </location>
</feature>
<feature type="compositionally biased region" description="Low complexity" evidence="1">
    <location>
        <begin position="1111"/>
        <end position="1120"/>
    </location>
</feature>
<keyword evidence="2" id="KW-1185">Reference proteome</keyword>
<dbReference type="Proteomes" id="UP000081671">
    <property type="component" value="Unplaced"/>
</dbReference>
<organism evidence="2 3">
    <name type="scientific">Dipodomys ordii</name>
    <name type="common">Ord's kangaroo rat</name>
    <dbReference type="NCBI Taxonomy" id="10020"/>
    <lineage>
        <taxon>Eukaryota</taxon>
        <taxon>Metazoa</taxon>
        <taxon>Chordata</taxon>
        <taxon>Craniata</taxon>
        <taxon>Vertebrata</taxon>
        <taxon>Euteleostomi</taxon>
        <taxon>Mammalia</taxon>
        <taxon>Eutheria</taxon>
        <taxon>Euarchontoglires</taxon>
        <taxon>Glires</taxon>
        <taxon>Rodentia</taxon>
        <taxon>Castorimorpha</taxon>
        <taxon>Heteromyidae</taxon>
        <taxon>Dipodomyinae</taxon>
        <taxon>Dipodomys</taxon>
    </lineage>
</organism>
<feature type="compositionally biased region" description="Polar residues" evidence="1">
    <location>
        <begin position="932"/>
        <end position="941"/>
    </location>
</feature>
<feature type="compositionally biased region" description="Polar residues" evidence="1">
    <location>
        <begin position="900"/>
        <end position="916"/>
    </location>
</feature>
<reference evidence="3" key="1">
    <citation type="submission" date="2025-08" db="UniProtKB">
        <authorList>
            <consortium name="RefSeq"/>
        </authorList>
    </citation>
    <scope>IDENTIFICATION</scope>
    <source>
        <tissue evidence="3">Kidney</tissue>
    </source>
</reference>
<dbReference type="GO" id="GO:0035845">
    <property type="term" value="P:photoreceptor cell outer segment organization"/>
    <property type="evidence" value="ECO:0007669"/>
    <property type="project" value="TreeGrafter"/>
</dbReference>
<gene>
    <name evidence="3" type="primary">LOC105983673</name>
</gene>
<dbReference type="CTD" id="388939"/>
<dbReference type="FunCoup" id="A0A1S3F028">
    <property type="interactions" value="35"/>
</dbReference>
<evidence type="ECO:0000313" key="3">
    <source>
        <dbReference type="RefSeq" id="XP_012869087.1"/>
    </source>
</evidence>
<feature type="region of interest" description="Disordered" evidence="1">
    <location>
        <begin position="805"/>
        <end position="1282"/>
    </location>
</feature>
<feature type="compositionally biased region" description="Polar residues" evidence="1">
    <location>
        <begin position="92"/>
        <end position="105"/>
    </location>
</feature>
<evidence type="ECO:0000256" key="1">
    <source>
        <dbReference type="SAM" id="MobiDB-lite"/>
    </source>
</evidence>
<feature type="region of interest" description="Disordered" evidence="1">
    <location>
        <begin position="51"/>
        <end position="152"/>
    </location>
</feature>
<feature type="region of interest" description="Disordered" evidence="1">
    <location>
        <begin position="662"/>
        <end position="716"/>
    </location>
</feature>
<dbReference type="InterPro" id="IPR029352">
    <property type="entry name" value="PCARE"/>
</dbReference>
<accession>A0A1S3F028</accession>
<dbReference type="GO" id="GO:0001917">
    <property type="term" value="C:photoreceptor inner segment"/>
    <property type="evidence" value="ECO:0007669"/>
    <property type="project" value="TreeGrafter"/>
</dbReference>
<dbReference type="PANTHER" id="PTHR22017">
    <property type="entry name" value="PHOTORECEPTOR CILIUM ACTIN REGULATOR"/>
    <property type="match status" value="1"/>
</dbReference>
<dbReference type="KEGG" id="dord:105983673"/>
<feature type="compositionally biased region" description="Basic and acidic residues" evidence="1">
    <location>
        <begin position="1261"/>
        <end position="1271"/>
    </location>
</feature>
<feature type="compositionally biased region" description="Basic and acidic residues" evidence="1">
    <location>
        <begin position="108"/>
        <end position="120"/>
    </location>
</feature>
<feature type="compositionally biased region" description="Pro residues" evidence="1">
    <location>
        <begin position="1047"/>
        <end position="1075"/>
    </location>
</feature>
<feature type="compositionally biased region" description="Low complexity" evidence="1">
    <location>
        <begin position="456"/>
        <end position="474"/>
    </location>
</feature>
<sequence length="1282" mass="137721">MGCTPSHSDIVNSVAKSGIQFLKKPKAILPGRRGNHGSGSIPLLVKSSTCYDPGGSLPQGRRWTEGPPRAKRSQTVTDGLCQRVGKREGLSPKSQTSASRLNKAQSHMAKDIPGKMESSHGTRGTAFLGEGNEESTAQATSKPSGTQSHGCQAIPESEAKVDFPEPLVKAHQHAYAYLHSSLSRYEAILRLMHQASQTRELLQPMLGFLLLCCEEVSQLLGEISKDGEELLWDVREDLAWPLKKGEVSEPPDLLQQLLQYTVSQLQVLHGTVASLTGSFLEGSSNYLHSTASHLETKLSTKRGAEEYLLRSLGQLESLASGHRDPGLQGPPLCSEDSGIGADNESVQSADKLGKQGSWDFASDPTEWKPGMSPQVEARLSGHGWPPSPFWMGSDRPQDCPLSRPAMAKVHPAAQSEARTSGPSSPGSETATPRSSEAGKSMAWVSLESGVPVETHLPPSSRLAAAPSLSEGQDSSSEEEDDDSCTHPCAGQESPPRSSRPRSSPPDRESLFQPHAQKLKSPQAREMILKMKEAISEKIKFVPVASGHQDWAEEEEDGGTLVPPRPSTVSGSRKTPERQRRSQSEGCLKSHVEDPTLQELWKVQRDLSQRLEMFYALGATQKGQSQEQLPQRRAVMLGTRHSHRASPSGTISRLKASLTRNFSILPSQDKSLPQKRSPHPEREQPWPRKAEMLPNATPSGEAGVTARTTDRARGDCPSRASVKKLIETFSPSENLRMLGDPRNSGSSRCLKKWGIPTMPPRFPIYRGLAPLYPKPQISPTVQRDCFKVGTGWRPLVPIFPPLPTTEAYQSEETDCEARGDPEDLPPPPLEVLMDNSFASLEPPDGSEMAGHSAEESPAPGQGEEGPPRIWPSTKLRVSMGPLDLLPSKGTASSPKLHGTGPASSRSGSNPRKLTSDLSHPPAASPDPPVEAGAQSQTQTEVASVSKHHCKAPPWHHTSPVSGQSRTMEPSLARPTQGPHSPEASRSSPHIVRKASPTRTHGLPQADKKQRSMPAAQRPAQPSLPSISSSPSPPLSPGAPSPSMSPRTLSPPTPKKQTSPPPQHKLPSPPPGSPPAQPKVSSHLSPFPNTFPSPPVSPSQGHKDTRDSEESEATTAKASENTGSIFCPATSSLFEAKSSSSAAHPLAPLPEPGVPLGIPTGCWRRSSGLRPRADLQKRTVLSATNPLPFVRRTAPHRHPGAPLLLPGSWESQPGHSSSVESSKQDTTPWSSSPWAPEQQNGGARRASPPELYVLGQGLQPEARVSRTQDKSQRGEAPAGDAVTD</sequence>
<feature type="compositionally biased region" description="Low complexity" evidence="1">
    <location>
        <begin position="1017"/>
        <end position="1028"/>
    </location>
</feature>
<feature type="compositionally biased region" description="Polar residues" evidence="1">
    <location>
        <begin position="1207"/>
        <end position="1239"/>
    </location>
</feature>
<feature type="compositionally biased region" description="Polar residues" evidence="1">
    <location>
        <begin position="134"/>
        <end position="150"/>
    </location>
</feature>
<dbReference type="InParanoid" id="A0A1S3F028"/>
<feature type="compositionally biased region" description="Low complexity" evidence="1">
    <location>
        <begin position="1127"/>
        <end position="1144"/>
    </location>
</feature>
<evidence type="ECO:0000313" key="2">
    <source>
        <dbReference type="Proteomes" id="UP000081671"/>
    </source>
</evidence>
<dbReference type="GeneID" id="105983673"/>
<feature type="compositionally biased region" description="Basic and acidic residues" evidence="1">
    <location>
        <begin position="677"/>
        <end position="690"/>
    </location>
</feature>
<dbReference type="Pfam" id="PF15449">
    <property type="entry name" value="Retinal"/>
    <property type="match status" value="1"/>
</dbReference>
<proteinExistence type="predicted"/>
<dbReference type="RefSeq" id="XP_012869087.1">
    <property type="nucleotide sequence ID" value="XM_013013633.1"/>
</dbReference>
<dbReference type="PANTHER" id="PTHR22017:SF0">
    <property type="entry name" value="PHOTORECEPTOR CILIUM ACTIN REGULATOR"/>
    <property type="match status" value="1"/>
</dbReference>
<feature type="region of interest" description="Disordered" evidence="1">
    <location>
        <begin position="548"/>
        <end position="594"/>
    </location>
</feature>
<feature type="compositionally biased region" description="Pro residues" evidence="1">
    <location>
        <begin position="1029"/>
        <end position="1038"/>
    </location>
</feature>
<feature type="compositionally biased region" description="Polar residues" evidence="1">
    <location>
        <begin position="416"/>
        <end position="434"/>
    </location>
</feature>
<dbReference type="STRING" id="10020.ENSDORP00000017521"/>
<dbReference type="OrthoDB" id="8954214at2759"/>
<protein>
    <submittedName>
        <fullName evidence="3">Uncharacterized protein C2orf71 homolog</fullName>
    </submittedName>
</protein>
<feature type="region of interest" description="Disordered" evidence="1">
    <location>
        <begin position="321"/>
        <end position="527"/>
    </location>
</feature>